<feature type="compositionally biased region" description="Basic and acidic residues" evidence="1">
    <location>
        <begin position="103"/>
        <end position="114"/>
    </location>
</feature>
<feature type="compositionally biased region" description="Polar residues" evidence="1">
    <location>
        <begin position="39"/>
        <end position="55"/>
    </location>
</feature>
<organism evidence="2 3">
    <name type="scientific">Ustilaginoidea virens</name>
    <name type="common">Rice false smut fungus</name>
    <name type="synonym">Villosiclava virens</name>
    <dbReference type="NCBI Taxonomy" id="1159556"/>
    <lineage>
        <taxon>Eukaryota</taxon>
        <taxon>Fungi</taxon>
        <taxon>Dikarya</taxon>
        <taxon>Ascomycota</taxon>
        <taxon>Pezizomycotina</taxon>
        <taxon>Sordariomycetes</taxon>
        <taxon>Hypocreomycetidae</taxon>
        <taxon>Hypocreales</taxon>
        <taxon>Clavicipitaceae</taxon>
        <taxon>Ustilaginoidea</taxon>
    </lineage>
</organism>
<dbReference type="PRINTS" id="PR00929">
    <property type="entry name" value="ATHOOK"/>
</dbReference>
<gene>
    <name evidence="2" type="ORF">UV8b_00740</name>
</gene>
<dbReference type="AlphaFoldDB" id="A0A8E5HK92"/>
<evidence type="ECO:0000313" key="3">
    <source>
        <dbReference type="Proteomes" id="UP000027002"/>
    </source>
</evidence>
<feature type="region of interest" description="Disordered" evidence="1">
    <location>
        <begin position="1"/>
        <end position="59"/>
    </location>
</feature>
<feature type="compositionally biased region" description="Low complexity" evidence="1">
    <location>
        <begin position="431"/>
        <end position="440"/>
    </location>
</feature>
<protein>
    <recommendedName>
        <fullName evidence="4">AT hook domain-containing protein</fullName>
    </recommendedName>
</protein>
<name>A0A8E5HK92_USTVR</name>
<dbReference type="KEGG" id="uvi:66061518"/>
<dbReference type="SMART" id="SM00384">
    <property type="entry name" value="AT_hook"/>
    <property type="match status" value="2"/>
</dbReference>
<dbReference type="Proteomes" id="UP000027002">
    <property type="component" value="Chromosome 1"/>
</dbReference>
<dbReference type="RefSeq" id="XP_042994172.1">
    <property type="nucleotide sequence ID" value="XM_043138238.1"/>
</dbReference>
<accession>A0A8E5HK92</accession>
<feature type="compositionally biased region" description="Basic and acidic residues" evidence="1">
    <location>
        <begin position="382"/>
        <end position="406"/>
    </location>
</feature>
<dbReference type="Pfam" id="PF02178">
    <property type="entry name" value="AT_hook"/>
    <property type="match status" value="2"/>
</dbReference>
<dbReference type="OrthoDB" id="5404794at2759"/>
<dbReference type="InterPro" id="IPR017956">
    <property type="entry name" value="AT_hook_DNA-bd_motif"/>
</dbReference>
<dbReference type="GeneID" id="66061518"/>
<dbReference type="GO" id="GO:0003677">
    <property type="term" value="F:DNA binding"/>
    <property type="evidence" value="ECO:0007669"/>
    <property type="project" value="InterPro"/>
</dbReference>
<evidence type="ECO:0008006" key="4">
    <source>
        <dbReference type="Google" id="ProtNLM"/>
    </source>
</evidence>
<keyword evidence="3" id="KW-1185">Reference proteome</keyword>
<feature type="region of interest" description="Disordered" evidence="1">
    <location>
        <begin position="143"/>
        <end position="471"/>
    </location>
</feature>
<evidence type="ECO:0000313" key="2">
    <source>
        <dbReference type="EMBL" id="QUC16499.1"/>
    </source>
</evidence>
<feature type="compositionally biased region" description="Polar residues" evidence="1">
    <location>
        <begin position="413"/>
        <end position="424"/>
    </location>
</feature>
<sequence>MAPAVIADSDGDESEAGSPLSDPSACPSPPNEDVEAQVPSENITHPSTSMSTSPGFFNGIFEDQNDAAKQEGIAAIALKRNLPEEAEAAEAISFDEGFVRTTKRESVTRADKSPWDVPSSPEMAKPKRLRRLDSSYTTTKITRGVRRRLEDIGYQSQEDEPSFWGRGMTQGATRRGQAALCMEPPSDDMVSTLPFEDDASVMGPSPTNRSDSQKEHHSAVQPGLHGSPAQPPPRRNISIRSGEAKTNISKARPDSALSIETTSPGLANSRKSKLSKQSPSPAPSSNLSLPPCLNTKHELRGGEAAQQIPRTAGDGNCPVQSDDNGAGGIEGGKDADVETQTKPALSETKRPRGRPKKTGNSNSSKEGETIDSKAKRKRGRPKKSDEGKEGRVDAADDEETAPRIRDSTPPAPSNEQQEEVNGSNAMLLLPARDTMPAAAAAEERPTAASRMLEAPSSSSTEIPVLGHGKDKASKTLGRAIYRVGLSKKTRIAPLLKVIRK</sequence>
<dbReference type="EMBL" id="CP072753">
    <property type="protein sequence ID" value="QUC16499.1"/>
    <property type="molecule type" value="Genomic_DNA"/>
</dbReference>
<reference evidence="2" key="1">
    <citation type="submission" date="2020-03" db="EMBL/GenBank/DDBJ databases">
        <title>A mixture of massive structural variations and highly conserved coding sequences in Ustilaginoidea virens genome.</title>
        <authorList>
            <person name="Zhang K."/>
            <person name="Zhao Z."/>
            <person name="Zhang Z."/>
            <person name="Li Y."/>
            <person name="Hsiang T."/>
            <person name="Sun W."/>
        </authorList>
    </citation>
    <scope>NUCLEOTIDE SEQUENCE</scope>
    <source>
        <strain evidence="2">UV-8b</strain>
    </source>
</reference>
<proteinExistence type="predicted"/>
<evidence type="ECO:0000256" key="1">
    <source>
        <dbReference type="SAM" id="MobiDB-lite"/>
    </source>
</evidence>
<feature type="region of interest" description="Disordered" evidence="1">
    <location>
        <begin position="103"/>
        <end position="125"/>
    </location>
</feature>